<keyword evidence="3" id="KW-1185">Reference proteome</keyword>
<dbReference type="InterPro" id="IPR038670">
    <property type="entry name" value="HslJ-like_sf"/>
</dbReference>
<dbReference type="RefSeq" id="WP_150088922.1">
    <property type="nucleotide sequence ID" value="NZ_VWSF01000009.1"/>
</dbReference>
<dbReference type="Pfam" id="PF03724">
    <property type="entry name" value="META"/>
    <property type="match status" value="1"/>
</dbReference>
<protein>
    <submittedName>
        <fullName evidence="2">META domain-containing protein</fullName>
    </submittedName>
</protein>
<evidence type="ECO:0000313" key="3">
    <source>
        <dbReference type="Proteomes" id="UP000323426"/>
    </source>
</evidence>
<evidence type="ECO:0000259" key="1">
    <source>
        <dbReference type="Pfam" id="PF03724"/>
    </source>
</evidence>
<feature type="domain" description="DUF306" evidence="1">
    <location>
        <begin position="35"/>
        <end position="129"/>
    </location>
</feature>
<gene>
    <name evidence="2" type="ORF">F0145_13370</name>
</gene>
<comment type="caution">
    <text evidence="2">The sequence shown here is derived from an EMBL/GenBank/DDBJ whole genome shotgun (WGS) entry which is preliminary data.</text>
</comment>
<dbReference type="Proteomes" id="UP000323426">
    <property type="component" value="Unassembled WGS sequence"/>
</dbReference>
<reference evidence="2 3" key="1">
    <citation type="submission" date="2019-09" db="EMBL/GenBank/DDBJ databases">
        <title>Genome sequence and assembly of Adhaeribacter sp.</title>
        <authorList>
            <person name="Chhetri G."/>
        </authorList>
    </citation>
    <scope>NUCLEOTIDE SEQUENCE [LARGE SCALE GENOMIC DNA]</scope>
    <source>
        <strain evidence="2 3">DK36</strain>
    </source>
</reference>
<dbReference type="InterPro" id="IPR005184">
    <property type="entry name" value="DUF306_Meta_HslJ"/>
</dbReference>
<evidence type="ECO:0000313" key="2">
    <source>
        <dbReference type="EMBL" id="KAA5545039.1"/>
    </source>
</evidence>
<sequence>MKNSGSITLLILVLFSLLVIEACQKESEKPDALLQEWQVVSMRRPNSASQQYPVKPYILQFKKDKSLTFKLDVNNCDGAYTVSQPGQIKIERLAYTEICCDSDMAQELASLLHHVNTYQIQADILTLNGLGELKLKRIK</sequence>
<dbReference type="EMBL" id="VWSF01000009">
    <property type="protein sequence ID" value="KAA5545039.1"/>
    <property type="molecule type" value="Genomic_DNA"/>
</dbReference>
<name>A0A5M6DFS6_9BACT</name>
<proteinExistence type="predicted"/>
<accession>A0A5M6DFS6</accession>
<organism evidence="2 3">
    <name type="scientific">Adhaeribacter rhizoryzae</name>
    <dbReference type="NCBI Taxonomy" id="2607907"/>
    <lineage>
        <taxon>Bacteria</taxon>
        <taxon>Pseudomonadati</taxon>
        <taxon>Bacteroidota</taxon>
        <taxon>Cytophagia</taxon>
        <taxon>Cytophagales</taxon>
        <taxon>Hymenobacteraceae</taxon>
        <taxon>Adhaeribacter</taxon>
    </lineage>
</organism>
<dbReference type="AlphaFoldDB" id="A0A5M6DFS6"/>
<dbReference type="Gene3D" id="2.40.128.270">
    <property type="match status" value="1"/>
</dbReference>